<evidence type="ECO:0000313" key="3">
    <source>
        <dbReference type="Proteomes" id="UP000291084"/>
    </source>
</evidence>
<keyword evidence="3" id="KW-1185">Reference proteome</keyword>
<dbReference type="Proteomes" id="UP000291084">
    <property type="component" value="Chromosome 1"/>
</dbReference>
<dbReference type="AlphaFoldDB" id="A0A0S3QX58"/>
<feature type="compositionally biased region" description="Basic and acidic residues" evidence="1">
    <location>
        <begin position="21"/>
        <end position="36"/>
    </location>
</feature>
<name>A0A0S3QX58_PHAAN</name>
<proteinExistence type="predicted"/>
<protein>
    <submittedName>
        <fullName evidence="2">Uncharacterized protein</fullName>
    </submittedName>
</protein>
<organism evidence="2 3">
    <name type="scientific">Vigna angularis var. angularis</name>
    <dbReference type="NCBI Taxonomy" id="157739"/>
    <lineage>
        <taxon>Eukaryota</taxon>
        <taxon>Viridiplantae</taxon>
        <taxon>Streptophyta</taxon>
        <taxon>Embryophyta</taxon>
        <taxon>Tracheophyta</taxon>
        <taxon>Spermatophyta</taxon>
        <taxon>Magnoliopsida</taxon>
        <taxon>eudicotyledons</taxon>
        <taxon>Gunneridae</taxon>
        <taxon>Pentapetalae</taxon>
        <taxon>rosids</taxon>
        <taxon>fabids</taxon>
        <taxon>Fabales</taxon>
        <taxon>Fabaceae</taxon>
        <taxon>Papilionoideae</taxon>
        <taxon>50 kb inversion clade</taxon>
        <taxon>NPAAA clade</taxon>
        <taxon>indigoferoid/millettioid clade</taxon>
        <taxon>Phaseoleae</taxon>
        <taxon>Vigna</taxon>
    </lineage>
</organism>
<evidence type="ECO:0000256" key="1">
    <source>
        <dbReference type="SAM" id="MobiDB-lite"/>
    </source>
</evidence>
<reference evidence="2 3" key="1">
    <citation type="journal article" date="2015" name="Sci. Rep.">
        <title>The power of single molecule real-time sequencing technology in the de novo assembly of a eukaryotic genome.</title>
        <authorList>
            <person name="Sakai H."/>
            <person name="Naito K."/>
            <person name="Ogiso-Tanaka E."/>
            <person name="Takahashi Y."/>
            <person name="Iseki K."/>
            <person name="Muto C."/>
            <person name="Satou K."/>
            <person name="Teruya K."/>
            <person name="Shiroma A."/>
            <person name="Shimoji M."/>
            <person name="Hirano T."/>
            <person name="Itoh T."/>
            <person name="Kaga A."/>
            <person name="Tomooka N."/>
        </authorList>
    </citation>
    <scope>NUCLEOTIDE SEQUENCE [LARGE SCALE GENOMIC DNA]</scope>
    <source>
        <strain evidence="3">cv. Shumari</strain>
    </source>
</reference>
<gene>
    <name evidence="2" type="primary">Vigan.01G034200</name>
    <name evidence="2" type="ORF">VIGAN_01034200</name>
</gene>
<feature type="compositionally biased region" description="Basic residues" evidence="1">
    <location>
        <begin position="1"/>
        <end position="13"/>
    </location>
</feature>
<accession>A0A0S3QX58</accession>
<feature type="non-terminal residue" evidence="2">
    <location>
        <position position="1"/>
    </location>
</feature>
<feature type="region of interest" description="Disordered" evidence="1">
    <location>
        <begin position="1"/>
        <end position="43"/>
    </location>
</feature>
<evidence type="ECO:0000313" key="2">
    <source>
        <dbReference type="EMBL" id="BAT72899.1"/>
    </source>
</evidence>
<sequence>FFNKKKKEKKRKERWIGMELGSKKRERSRESREQRENNNTARGRAWRDCEIVGKGQGTRVWSKEDAWIRAESVHVSHPIFYFVVRTPCILSASGLSLT</sequence>
<dbReference type="EMBL" id="AP015034">
    <property type="protein sequence ID" value="BAT72899.1"/>
    <property type="molecule type" value="Genomic_DNA"/>
</dbReference>